<organism evidence="7 8">
    <name type="scientific">Haemonchus contortus</name>
    <name type="common">Barber pole worm</name>
    <dbReference type="NCBI Taxonomy" id="6289"/>
    <lineage>
        <taxon>Eukaryota</taxon>
        <taxon>Metazoa</taxon>
        <taxon>Ecdysozoa</taxon>
        <taxon>Nematoda</taxon>
        <taxon>Chromadorea</taxon>
        <taxon>Rhabditida</taxon>
        <taxon>Rhabditina</taxon>
        <taxon>Rhabditomorpha</taxon>
        <taxon>Strongyloidea</taxon>
        <taxon>Trichostrongylidae</taxon>
        <taxon>Haemonchus</taxon>
    </lineage>
</organism>
<keyword evidence="4 6" id="KW-1133">Transmembrane helix</keyword>
<protein>
    <recommendedName>
        <fullName evidence="6">Serpentine receptor class gamma</fullName>
    </recommendedName>
</protein>
<dbReference type="PANTHER" id="PTHR31627:SF42">
    <property type="entry name" value="G_PROTEIN_RECEP_F1_2 DOMAIN-CONTAINING PROTEIN-RELATED"/>
    <property type="match status" value="1"/>
</dbReference>
<evidence type="ECO:0000313" key="7">
    <source>
        <dbReference type="Proteomes" id="UP000025227"/>
    </source>
</evidence>
<dbReference type="GO" id="GO:0016020">
    <property type="term" value="C:membrane"/>
    <property type="evidence" value="ECO:0007669"/>
    <property type="project" value="UniProtKB-SubCell"/>
</dbReference>
<reference evidence="8" key="1">
    <citation type="submission" date="2020-12" db="UniProtKB">
        <authorList>
            <consortium name="WormBaseParasite"/>
        </authorList>
    </citation>
    <scope>IDENTIFICATION</scope>
    <source>
        <strain evidence="8">MHco3</strain>
    </source>
</reference>
<keyword evidence="3 6" id="KW-0812">Transmembrane</keyword>
<feature type="transmembrane region" description="Helical" evidence="6">
    <location>
        <begin position="6"/>
        <end position="27"/>
    </location>
</feature>
<feature type="transmembrane region" description="Helical" evidence="6">
    <location>
        <begin position="76"/>
        <end position="96"/>
    </location>
</feature>
<feature type="transmembrane region" description="Helical" evidence="6">
    <location>
        <begin position="247"/>
        <end position="267"/>
    </location>
</feature>
<dbReference type="GO" id="GO:0004888">
    <property type="term" value="F:transmembrane signaling receptor activity"/>
    <property type="evidence" value="ECO:0007669"/>
    <property type="project" value="InterPro"/>
</dbReference>
<dbReference type="GO" id="GO:0007606">
    <property type="term" value="P:sensory perception of chemical stimulus"/>
    <property type="evidence" value="ECO:0007669"/>
    <property type="project" value="UniProtKB-UniRule"/>
</dbReference>
<evidence type="ECO:0000256" key="6">
    <source>
        <dbReference type="RuleBase" id="RU280813"/>
    </source>
</evidence>
<dbReference type="InterPro" id="IPR000609">
    <property type="entry name" value="7TM_GPCR_serpentine_rcpt_Srg"/>
</dbReference>
<feature type="transmembrane region" description="Helical" evidence="6">
    <location>
        <begin position="117"/>
        <end position="136"/>
    </location>
</feature>
<dbReference type="WBParaSite" id="HCON_00128505-00001">
    <property type="protein sequence ID" value="HCON_00128505-00001"/>
    <property type="gene ID" value="HCON_00128505"/>
</dbReference>
<evidence type="ECO:0000313" key="8">
    <source>
        <dbReference type="WBParaSite" id="HCON_00128505-00001"/>
    </source>
</evidence>
<evidence type="ECO:0000256" key="3">
    <source>
        <dbReference type="ARBA" id="ARBA00022692"/>
    </source>
</evidence>
<comment type="subcellular location">
    <subcellularLocation>
        <location evidence="1">Membrane</location>
        <topology evidence="1">Multi-pass membrane protein</topology>
    </subcellularLocation>
</comment>
<evidence type="ECO:0000256" key="1">
    <source>
        <dbReference type="ARBA" id="ARBA00004141"/>
    </source>
</evidence>
<dbReference type="InterPro" id="IPR051119">
    <property type="entry name" value="Nematode_SR-like"/>
</dbReference>
<keyword evidence="5 6" id="KW-0472">Membrane</keyword>
<dbReference type="AlphaFoldDB" id="A0A7I4YQP7"/>
<dbReference type="InterPro" id="IPR019426">
    <property type="entry name" value="7TM_GPCR_serpentine_rcpt_Srv"/>
</dbReference>
<evidence type="ECO:0000256" key="5">
    <source>
        <dbReference type="ARBA" id="ARBA00023136"/>
    </source>
</evidence>
<evidence type="ECO:0000256" key="4">
    <source>
        <dbReference type="ARBA" id="ARBA00022989"/>
    </source>
</evidence>
<feature type="transmembrane region" description="Helical" evidence="6">
    <location>
        <begin position="208"/>
        <end position="235"/>
    </location>
</feature>
<feature type="transmembrane region" description="Helical" evidence="6">
    <location>
        <begin position="36"/>
        <end position="56"/>
    </location>
</feature>
<dbReference type="Pfam" id="PF10323">
    <property type="entry name" value="7TM_GPCR_Srv"/>
    <property type="match status" value="1"/>
</dbReference>
<proteinExistence type="inferred from homology"/>
<sequence>EAMSIILQTVVEVALASLYIFVIFIIARTKISEKAFFTMFMATGFADLIALSSNILLRLNRELNLGQEFQHVVLKLATASSMGFVAHMLGNMLITINRFTAICFMQKHAKIWSRKNVRTAIGIQYVASFAACSYLLTTRLEYIQNGDGTTKFKGFQRHIDMLIRSTFVGTCALYATVSVVLNARLLFVWHRISKMSEYSRYSRSEKSLLMYTAFVFVFTMMMCSQQFTVGIAAVANNNDLYLWASKQFFWINDVMVSIPPFFVLLFCSELRKAAFNIFQRKKPSVTVNFIVTALHKRSMS</sequence>
<name>A0A7I4YQP7_HAECO</name>
<dbReference type="PRINTS" id="PR00698">
    <property type="entry name" value="TMPROTEINSRG"/>
</dbReference>
<feature type="transmembrane region" description="Helical" evidence="6">
    <location>
        <begin position="167"/>
        <end position="187"/>
    </location>
</feature>
<dbReference type="PANTHER" id="PTHR31627">
    <property type="entry name" value="SERPENTINE RECEPTOR CLASS GAMMA-RELATED"/>
    <property type="match status" value="1"/>
</dbReference>
<keyword evidence="7" id="KW-1185">Reference proteome</keyword>
<dbReference type="Proteomes" id="UP000025227">
    <property type="component" value="Unplaced"/>
</dbReference>
<evidence type="ECO:0000256" key="2">
    <source>
        <dbReference type="ARBA" id="ARBA00005692"/>
    </source>
</evidence>
<dbReference type="Gene3D" id="1.20.1070.10">
    <property type="entry name" value="Rhodopsin 7-helix transmembrane proteins"/>
    <property type="match status" value="1"/>
</dbReference>
<comment type="similarity">
    <text evidence="2 6">Belongs to the nematode receptor-like protein srg family.</text>
</comment>
<dbReference type="SUPFAM" id="SSF81321">
    <property type="entry name" value="Family A G protein-coupled receptor-like"/>
    <property type="match status" value="1"/>
</dbReference>
<accession>A0A7I4YQP7</accession>